<evidence type="ECO:0000313" key="3">
    <source>
        <dbReference type="Proteomes" id="UP001139319"/>
    </source>
</evidence>
<comment type="caution">
    <text evidence="2">The sequence shown here is derived from an EMBL/GenBank/DDBJ whole genome shotgun (WGS) entry which is preliminary data.</text>
</comment>
<dbReference type="RefSeq" id="WP_253968501.1">
    <property type="nucleotide sequence ID" value="NZ_JAMFTH010000004.1"/>
</dbReference>
<feature type="region of interest" description="Disordered" evidence="1">
    <location>
        <begin position="606"/>
        <end position="632"/>
    </location>
</feature>
<keyword evidence="3" id="KW-1185">Reference proteome</keyword>
<proteinExistence type="predicted"/>
<reference evidence="2" key="1">
    <citation type="submission" date="2022-05" db="EMBL/GenBank/DDBJ databases">
        <authorList>
            <person name="Sun H.-N."/>
        </authorList>
    </citation>
    <scope>NUCLEOTIDE SEQUENCE</scope>
    <source>
        <strain evidence="2">HB14</strain>
    </source>
</reference>
<accession>A0A9X2KUD7</accession>
<feature type="compositionally biased region" description="Polar residues" evidence="1">
    <location>
        <begin position="241"/>
        <end position="261"/>
    </location>
</feature>
<evidence type="ECO:0000256" key="1">
    <source>
        <dbReference type="SAM" id="MobiDB-lite"/>
    </source>
</evidence>
<feature type="region of interest" description="Disordered" evidence="1">
    <location>
        <begin position="238"/>
        <end position="261"/>
    </location>
</feature>
<reference evidence="2" key="2">
    <citation type="submission" date="2023-01" db="EMBL/GenBank/DDBJ databases">
        <title>Gilvimarinus xylanilyticus HB14 isolated from Caulerpa lentillifera aquaculture base in Hainan, China.</title>
        <authorList>
            <person name="Zhang Y.-J."/>
        </authorList>
    </citation>
    <scope>NUCLEOTIDE SEQUENCE</scope>
    <source>
        <strain evidence="2">HB14</strain>
    </source>
</reference>
<organism evidence="2 3">
    <name type="scientific">Gilvimarinus xylanilyticus</name>
    <dbReference type="NCBI Taxonomy" id="2944139"/>
    <lineage>
        <taxon>Bacteria</taxon>
        <taxon>Pseudomonadati</taxon>
        <taxon>Pseudomonadota</taxon>
        <taxon>Gammaproteobacteria</taxon>
        <taxon>Cellvibrionales</taxon>
        <taxon>Cellvibrionaceae</taxon>
        <taxon>Gilvimarinus</taxon>
    </lineage>
</organism>
<evidence type="ECO:0000313" key="2">
    <source>
        <dbReference type="EMBL" id="MCP8900209.1"/>
    </source>
</evidence>
<dbReference type="InterPro" id="IPR012434">
    <property type="entry name" value="DUF1631"/>
</dbReference>
<protein>
    <submittedName>
        <fullName evidence="2">DUF1631 domain-containing protein</fullName>
    </submittedName>
</protein>
<dbReference type="Pfam" id="PF07793">
    <property type="entry name" value="DUF1631"/>
    <property type="match status" value="1"/>
</dbReference>
<sequence length="767" mass="83977">MSSSRIDDRENVVQLKPEAKRSADAALARMPAVMHQLREKSRSSLQALLSGLFDQADDALFELADKATNNQEQNLYFDSMRQVRLCRKKTEAEFYEQLDVGFVRLLEPEFATPDTKDKAEADPDNLSLVGNDELEEMVASEAMVNRACEQFAESLQHLALRVDQLVPVKVYLKNNPVGPERICEGFVSAASRIEIDVKARLVLYKLFDRCVMAQLGAMYEQLNQLLIDANILPSVRGASKNVKQPTTRPAPTSQASEKSSVNADAIDDNVLVQLRELLQGQGGGANAGRGGEVVSVSSQDVVALLSLAQQNSAASEQTLQTPADVKALLGNLMARSGGADKAINQVDEDVINLVSMMFEFILEDRNLAAPMKALLARLQIPMIKVAIADKSFFGKGGHPARRLLNEMASAALGWQDPGEEKRVKDALYKNVDNTVSRVLAEYQKDITVFEVLLQDFRAFQEKEKRRAQILEQRTIDAEDGKAKSQRARAEVDSALAEITAGADVPPAAAQLLAAAWSNVLFITCLKEGADSETFEAQLNTARDLVWSTTTAMNAENRQKLLKLVPRLLSRLRKGLEDIAFNPYQMGQMFKALEKLHLDILRGNAQPATEVEGAPASEPAAPATSVSTAPPVAETNTDIEPAEQQTAPEPTLAERASAEAMLEPLANESQTDAIDAQHLALVSNLTQGSWFEIISSGGDKYRCRLAAVIKPTGKYIFVNRTGMKVAEHTREELAYALRDGKMSLLDDGMLFDRALESVIGNLRQARGS</sequence>
<gene>
    <name evidence="2" type="ORF">M6D89_12945</name>
</gene>
<dbReference type="EMBL" id="JAMFTH010000004">
    <property type="protein sequence ID" value="MCP8900209.1"/>
    <property type="molecule type" value="Genomic_DNA"/>
</dbReference>
<dbReference type="AlphaFoldDB" id="A0A9X2KUD7"/>
<feature type="compositionally biased region" description="Low complexity" evidence="1">
    <location>
        <begin position="609"/>
        <end position="632"/>
    </location>
</feature>
<name>A0A9X2KUD7_9GAMM</name>
<dbReference type="Proteomes" id="UP001139319">
    <property type="component" value="Unassembled WGS sequence"/>
</dbReference>